<proteinExistence type="predicted"/>
<dbReference type="EMBL" id="JARJCW010000095">
    <property type="protein sequence ID" value="KAJ7194804.1"/>
    <property type="molecule type" value="Genomic_DNA"/>
</dbReference>
<dbReference type="Proteomes" id="UP001219525">
    <property type="component" value="Unassembled WGS sequence"/>
</dbReference>
<reference evidence="2" key="1">
    <citation type="submission" date="2023-03" db="EMBL/GenBank/DDBJ databases">
        <title>Massive genome expansion in bonnet fungi (Mycena s.s.) driven by repeated elements and novel gene families across ecological guilds.</title>
        <authorList>
            <consortium name="Lawrence Berkeley National Laboratory"/>
            <person name="Harder C.B."/>
            <person name="Miyauchi S."/>
            <person name="Viragh M."/>
            <person name="Kuo A."/>
            <person name="Thoen E."/>
            <person name="Andreopoulos B."/>
            <person name="Lu D."/>
            <person name="Skrede I."/>
            <person name="Drula E."/>
            <person name="Henrissat B."/>
            <person name="Morin E."/>
            <person name="Kohler A."/>
            <person name="Barry K."/>
            <person name="LaButti K."/>
            <person name="Morin E."/>
            <person name="Salamov A."/>
            <person name="Lipzen A."/>
            <person name="Mereny Z."/>
            <person name="Hegedus B."/>
            <person name="Baldrian P."/>
            <person name="Stursova M."/>
            <person name="Weitz H."/>
            <person name="Taylor A."/>
            <person name="Grigoriev I.V."/>
            <person name="Nagy L.G."/>
            <person name="Martin F."/>
            <person name="Kauserud H."/>
        </authorList>
    </citation>
    <scope>NUCLEOTIDE SEQUENCE</scope>
    <source>
        <strain evidence="2">9144</strain>
    </source>
</reference>
<evidence type="ECO:0000313" key="2">
    <source>
        <dbReference type="EMBL" id="KAJ7194804.1"/>
    </source>
</evidence>
<organism evidence="2 3">
    <name type="scientific">Mycena pura</name>
    <dbReference type="NCBI Taxonomy" id="153505"/>
    <lineage>
        <taxon>Eukaryota</taxon>
        <taxon>Fungi</taxon>
        <taxon>Dikarya</taxon>
        <taxon>Basidiomycota</taxon>
        <taxon>Agaricomycotina</taxon>
        <taxon>Agaricomycetes</taxon>
        <taxon>Agaricomycetidae</taxon>
        <taxon>Agaricales</taxon>
        <taxon>Marasmiineae</taxon>
        <taxon>Mycenaceae</taxon>
        <taxon>Mycena</taxon>
    </lineage>
</organism>
<name>A0AAD6UVW0_9AGAR</name>
<feature type="region of interest" description="Disordered" evidence="1">
    <location>
        <begin position="300"/>
        <end position="321"/>
    </location>
</feature>
<keyword evidence="3" id="KW-1185">Reference proteome</keyword>
<comment type="caution">
    <text evidence="2">The sequence shown here is derived from an EMBL/GenBank/DDBJ whole genome shotgun (WGS) entry which is preliminary data.</text>
</comment>
<evidence type="ECO:0000256" key="1">
    <source>
        <dbReference type="SAM" id="MobiDB-lite"/>
    </source>
</evidence>
<feature type="region of interest" description="Disordered" evidence="1">
    <location>
        <begin position="15"/>
        <end position="117"/>
    </location>
</feature>
<feature type="compositionally biased region" description="Polar residues" evidence="1">
    <location>
        <begin position="55"/>
        <end position="72"/>
    </location>
</feature>
<protein>
    <submittedName>
        <fullName evidence="2">Uncharacterized protein</fullName>
    </submittedName>
</protein>
<feature type="compositionally biased region" description="Polar residues" evidence="1">
    <location>
        <begin position="216"/>
        <end position="225"/>
    </location>
</feature>
<accession>A0AAD6UVW0</accession>
<gene>
    <name evidence="2" type="ORF">GGX14DRAFT_576015</name>
</gene>
<feature type="region of interest" description="Disordered" evidence="1">
    <location>
        <begin position="134"/>
        <end position="280"/>
    </location>
</feature>
<evidence type="ECO:0000313" key="3">
    <source>
        <dbReference type="Proteomes" id="UP001219525"/>
    </source>
</evidence>
<sequence>MSRLFDPENDHIFSQASALTPSTPSPLPCKELCVDTSPLPDEDIADLDPLVLSQVMDSTPTPTPESHTQQGGRPSLPGIATIEDEQRFTWPSPVPPPGLAALSNYASDSDISPERPQPFYNAVMRSLPGVEVESTATNVSAGGKIEQVGGGREATPPRDSVHASGLRSSKSSRLADEFEFEEVPLPPPPPNFHIDTPRAFGPVPTCGKGRGGRNITRASSATHQATAPPLATIDTVPTTTERATPLAPHTAPPPAHTTQAPSGTSHNVATGSPPVTIGAATGPAVAVPLCEDGDATLEGDLYDSNRLNEEEDSPALKGKVGRPSNLQVRAVGKLLTRFTRN</sequence>
<dbReference type="AlphaFoldDB" id="A0AAD6UVW0"/>